<dbReference type="InterPro" id="IPR036953">
    <property type="entry name" value="GreA/GreB_C_sf"/>
</dbReference>
<organism evidence="2 3">
    <name type="scientific">Neorhizobium turbinariae</name>
    <dbReference type="NCBI Taxonomy" id="2937795"/>
    <lineage>
        <taxon>Bacteria</taxon>
        <taxon>Pseudomonadati</taxon>
        <taxon>Pseudomonadota</taxon>
        <taxon>Alphaproteobacteria</taxon>
        <taxon>Hyphomicrobiales</taxon>
        <taxon>Rhizobiaceae</taxon>
        <taxon>Rhizobium/Agrobacterium group</taxon>
        <taxon>Neorhizobium</taxon>
    </lineage>
</organism>
<keyword evidence="3" id="KW-1185">Reference proteome</keyword>
<dbReference type="SUPFAM" id="SSF54534">
    <property type="entry name" value="FKBP-like"/>
    <property type="match status" value="1"/>
</dbReference>
<comment type="caution">
    <text evidence="2">The sequence shown here is derived from an EMBL/GenBank/DDBJ whole genome shotgun (WGS) entry which is preliminary data.</text>
</comment>
<dbReference type="RefSeq" id="WP_248682141.1">
    <property type="nucleotide sequence ID" value="NZ_JALPRY010000007.1"/>
</dbReference>
<proteinExistence type="predicted"/>
<dbReference type="EMBL" id="JALPRY010000007">
    <property type="protein sequence ID" value="MCK8779411.1"/>
    <property type="molecule type" value="Genomic_DNA"/>
</dbReference>
<name>A0ABT0INE7_9HYPH</name>
<feature type="domain" description="Transcription elongation factor GreA/GreB C-terminal" evidence="1">
    <location>
        <begin position="31"/>
        <end position="104"/>
    </location>
</feature>
<dbReference type="Pfam" id="PF01272">
    <property type="entry name" value="GreA_GreB"/>
    <property type="match status" value="1"/>
</dbReference>
<dbReference type="GO" id="GO:0003746">
    <property type="term" value="F:translation elongation factor activity"/>
    <property type="evidence" value="ECO:0007669"/>
    <property type="project" value="UniProtKB-KW"/>
</dbReference>
<reference evidence="2 3" key="1">
    <citation type="submission" date="2022-04" db="EMBL/GenBank/DDBJ databases">
        <title>Rhizobium coralii sp. nov., isolated from coral Turbinaria peltata.</title>
        <authorList>
            <person name="Sun H."/>
        </authorList>
    </citation>
    <scope>NUCLEOTIDE SEQUENCE [LARGE SCALE GENOMIC DNA]</scope>
    <source>
        <strain evidence="2 3">NTR19</strain>
    </source>
</reference>
<dbReference type="Gene3D" id="3.10.50.30">
    <property type="entry name" value="Transcription elongation factor, GreA/GreB, C-terminal domain"/>
    <property type="match status" value="1"/>
</dbReference>
<evidence type="ECO:0000313" key="3">
    <source>
        <dbReference type="Proteomes" id="UP001202827"/>
    </source>
</evidence>
<dbReference type="InterPro" id="IPR001437">
    <property type="entry name" value="Tscrpt_elong_fac_GreA/B_C"/>
</dbReference>
<protein>
    <submittedName>
        <fullName evidence="2">GreA/GreB family elongation factor</fullName>
    </submittedName>
</protein>
<accession>A0ABT0INE7</accession>
<keyword evidence="2" id="KW-0251">Elongation factor</keyword>
<gene>
    <name evidence="2" type="ORF">M0654_05365</name>
</gene>
<evidence type="ECO:0000313" key="2">
    <source>
        <dbReference type="EMBL" id="MCK8779411.1"/>
    </source>
</evidence>
<evidence type="ECO:0000259" key="1">
    <source>
        <dbReference type="Pfam" id="PF01272"/>
    </source>
</evidence>
<keyword evidence="2" id="KW-0648">Protein biosynthesis</keyword>
<sequence length="107" mass="11909">MHRAPADSKLRRRLAEKLRQSCLMLDDQLPPNAIRLGSTVTFEAEGESARTITVVHPSEIDAEEARISILAPVGLALFGLRPRQRSEWIAQDGRKRRAIILGVEGRA</sequence>
<dbReference type="Proteomes" id="UP001202827">
    <property type="component" value="Unassembled WGS sequence"/>
</dbReference>